<organism evidence="1 2">
    <name type="scientific">Thalassospira lucentensis</name>
    <dbReference type="NCBI Taxonomy" id="168935"/>
    <lineage>
        <taxon>Bacteria</taxon>
        <taxon>Pseudomonadati</taxon>
        <taxon>Pseudomonadota</taxon>
        <taxon>Alphaproteobacteria</taxon>
        <taxon>Rhodospirillales</taxon>
        <taxon>Thalassospiraceae</taxon>
        <taxon>Thalassospira</taxon>
    </lineage>
</organism>
<dbReference type="AlphaFoldDB" id="A0A3D5N5B9"/>
<dbReference type="Pfam" id="PF10117">
    <property type="entry name" value="McrBC"/>
    <property type="match status" value="1"/>
</dbReference>
<gene>
    <name evidence="1" type="ORF">DHR80_05220</name>
</gene>
<comment type="caution">
    <text evidence="1">The sequence shown here is derived from an EMBL/GenBank/DDBJ whole genome shotgun (WGS) entry which is preliminary data.</text>
</comment>
<dbReference type="EMBL" id="DPOP01000050">
    <property type="protein sequence ID" value="HCW66611.1"/>
    <property type="molecule type" value="Genomic_DNA"/>
</dbReference>
<dbReference type="PANTHER" id="PTHR38733:SF1">
    <property type="entry name" value="TYPE IV METHYL-DIRECTED RESTRICTION ENZYME ECOKMCRBC"/>
    <property type="match status" value="1"/>
</dbReference>
<dbReference type="Proteomes" id="UP000264179">
    <property type="component" value="Unassembled WGS sequence"/>
</dbReference>
<name>A0A3D5N5B9_9PROT</name>
<reference evidence="1 2" key="1">
    <citation type="journal article" date="2018" name="Nat. Biotechnol.">
        <title>A standardized bacterial taxonomy based on genome phylogeny substantially revises the tree of life.</title>
        <authorList>
            <person name="Parks D.H."/>
            <person name="Chuvochina M."/>
            <person name="Waite D.W."/>
            <person name="Rinke C."/>
            <person name="Skarshewski A."/>
            <person name="Chaumeil P.A."/>
            <person name="Hugenholtz P."/>
        </authorList>
    </citation>
    <scope>NUCLEOTIDE SEQUENCE [LARGE SCALE GENOMIC DNA]</scope>
    <source>
        <strain evidence="1">UBA9881</strain>
    </source>
</reference>
<evidence type="ECO:0008006" key="3">
    <source>
        <dbReference type="Google" id="ProtNLM"/>
    </source>
</evidence>
<accession>A0A3D5N5B9</accession>
<evidence type="ECO:0000313" key="2">
    <source>
        <dbReference type="Proteomes" id="UP000264179"/>
    </source>
</evidence>
<protein>
    <recommendedName>
        <fullName evidence="3">Restriction endonuclease</fullName>
    </recommendedName>
</protein>
<dbReference type="PANTHER" id="PTHR38733">
    <property type="entry name" value="PROTEIN MCRC"/>
    <property type="match status" value="1"/>
</dbReference>
<evidence type="ECO:0000313" key="1">
    <source>
        <dbReference type="EMBL" id="HCW66611.1"/>
    </source>
</evidence>
<sequence>MTSPQASMLLFVASKAWRIMPNIIECREFEELSVRVSSLLQDGELQLDERITTKGYLTATMRGGQVILRATRFVGTIPLTPGIAVRIVPRATISNLSYMLVHSGVIPSAISGFVRGYMPRFVTTNNAELIYARSLIAGVRLIARKGYMKEYLTPRLKAPWRGRLMASDTVRKHASKGVRYRHEFEQSVLTPSTVENIALKVALKQVIDWFVEHDRRNPMLREARDLYHGMWHISDWEASRSDLVRQLSKKIQSLSPRFSHYRDPLWSAYLILQSVLPELSFDGFVRLESLIIDVSKVFEAFLRRELAVRLAPHGYRVRDGNNSPSPFFIDGGGYSVHPDMIIWQDDNIVAVLDAKYKPEPKETDRYEVLSFMDAMPVTLGGFVCPADGIDTSRYLGTTASGKEMVLLRYDLAASDQDAEADRFAHNVLRMINGNHEYS</sequence>
<dbReference type="InterPro" id="IPR019292">
    <property type="entry name" value="McrC"/>
</dbReference>
<proteinExistence type="predicted"/>